<dbReference type="AlphaFoldDB" id="A0A0B1P6W3"/>
<comment type="caution">
    <text evidence="2">The sequence shown here is derived from an EMBL/GenBank/DDBJ whole genome shotgun (WGS) entry which is preliminary data.</text>
</comment>
<protein>
    <submittedName>
        <fullName evidence="2">Putative homeobox domain-containing protein</fullName>
    </submittedName>
</protein>
<sequence>MIAQAEESNELLLSETESQKSLPTESQKIGMVAYSCLPYTSHDLKRKLPEGHLYASTSRYNLKTPRNGNLKLKSCFTESENGSETKSESCENASLDQSLQNKVTTPKELIQSNITPPRRSRCDVSSDITLIEPSSSLLSKAAFKSLLSTPGYLTYQYGPNKNVLATPLSPQTNLCATPTALSLKSPFSCPERINSSIPGSSPRMRLSQSLNGKAELVTEKSPTPKIQIACPRTSSGNKSSFEKKGKLQRSKSAPGSCTHQTGIGCSNASLRSRRANGRSRDARSWTYFCDGKSRDDFFRQIENASLGSAVAAISLIRSADSPSKILNHKCEILPTKDYRSSLQATDKSELQHITSSSFKLSAYNHDCVKDCMLTSPCEDSDKENWLPLQNGSPCRLLPSSRQNKLLMPTNMTFNNHNTDLGIMKGRKRKLNDSFVNVSRDRPQLEIVRRVGFFGNGDKNNGKTGDIGAIQGLLSLRLGNWR</sequence>
<dbReference type="OMA" id="CPERINS"/>
<proteinExistence type="predicted"/>
<organism evidence="2 3">
    <name type="scientific">Uncinula necator</name>
    <name type="common">Grape powdery mildew</name>
    <dbReference type="NCBI Taxonomy" id="52586"/>
    <lineage>
        <taxon>Eukaryota</taxon>
        <taxon>Fungi</taxon>
        <taxon>Dikarya</taxon>
        <taxon>Ascomycota</taxon>
        <taxon>Pezizomycotina</taxon>
        <taxon>Leotiomycetes</taxon>
        <taxon>Erysiphales</taxon>
        <taxon>Erysiphaceae</taxon>
        <taxon>Erysiphe</taxon>
    </lineage>
</organism>
<feature type="region of interest" description="Disordered" evidence="1">
    <location>
        <begin position="81"/>
        <end position="102"/>
    </location>
</feature>
<dbReference type="Proteomes" id="UP000030854">
    <property type="component" value="Unassembled WGS sequence"/>
</dbReference>
<name>A0A0B1P6W3_UNCNE</name>
<dbReference type="STRING" id="52586.A0A0B1P6W3"/>
<feature type="region of interest" description="Disordered" evidence="1">
    <location>
        <begin position="1"/>
        <end position="25"/>
    </location>
</feature>
<keyword evidence="2" id="KW-0371">Homeobox</keyword>
<dbReference type="EMBL" id="JNVN01002109">
    <property type="protein sequence ID" value="KHJ32394.1"/>
    <property type="molecule type" value="Genomic_DNA"/>
</dbReference>
<evidence type="ECO:0000313" key="3">
    <source>
        <dbReference type="Proteomes" id="UP000030854"/>
    </source>
</evidence>
<reference evidence="2 3" key="1">
    <citation type="journal article" date="2014" name="BMC Genomics">
        <title>Adaptive genomic structural variation in the grape powdery mildew pathogen, Erysiphe necator.</title>
        <authorList>
            <person name="Jones L."/>
            <person name="Riaz S."/>
            <person name="Morales-Cruz A."/>
            <person name="Amrine K.C."/>
            <person name="McGuire B."/>
            <person name="Gubler W.D."/>
            <person name="Walker M.A."/>
            <person name="Cantu D."/>
        </authorList>
    </citation>
    <scope>NUCLEOTIDE SEQUENCE [LARGE SCALE GENOMIC DNA]</scope>
    <source>
        <strain evidence="3">c</strain>
    </source>
</reference>
<feature type="compositionally biased region" description="Polar residues" evidence="1">
    <location>
        <begin position="90"/>
        <end position="102"/>
    </location>
</feature>
<feature type="compositionally biased region" description="Polar residues" evidence="1">
    <location>
        <begin position="250"/>
        <end position="259"/>
    </location>
</feature>
<evidence type="ECO:0000313" key="2">
    <source>
        <dbReference type="EMBL" id="KHJ32394.1"/>
    </source>
</evidence>
<dbReference type="HOGENOM" id="CLU_567648_0_0_1"/>
<dbReference type="GO" id="GO:0003677">
    <property type="term" value="F:DNA binding"/>
    <property type="evidence" value="ECO:0007669"/>
    <property type="project" value="UniProtKB-KW"/>
</dbReference>
<feature type="region of interest" description="Disordered" evidence="1">
    <location>
        <begin position="229"/>
        <end position="259"/>
    </location>
</feature>
<gene>
    <name evidence="2" type="ORF">EV44_g5597</name>
</gene>
<evidence type="ECO:0000256" key="1">
    <source>
        <dbReference type="SAM" id="MobiDB-lite"/>
    </source>
</evidence>
<accession>A0A0B1P6W3</accession>
<keyword evidence="2" id="KW-0238">DNA-binding</keyword>
<keyword evidence="3" id="KW-1185">Reference proteome</keyword>